<evidence type="ECO:0000256" key="1">
    <source>
        <dbReference type="SAM" id="MobiDB-lite"/>
    </source>
</evidence>
<accession>A0A9Q3GQR1</accession>
<dbReference type="EMBL" id="AVOT02004137">
    <property type="protein sequence ID" value="MBW0475525.1"/>
    <property type="molecule type" value="Genomic_DNA"/>
</dbReference>
<evidence type="ECO:0000313" key="3">
    <source>
        <dbReference type="Proteomes" id="UP000765509"/>
    </source>
</evidence>
<reference evidence="2" key="1">
    <citation type="submission" date="2021-03" db="EMBL/GenBank/DDBJ databases">
        <title>Draft genome sequence of rust myrtle Austropuccinia psidii MF-1, a brazilian biotype.</title>
        <authorList>
            <person name="Quecine M.C."/>
            <person name="Pachon D.M.R."/>
            <person name="Bonatelli M.L."/>
            <person name="Correr F.H."/>
            <person name="Franceschini L.M."/>
            <person name="Leite T.F."/>
            <person name="Margarido G.R.A."/>
            <person name="Almeida C.A."/>
            <person name="Ferrarezi J.A."/>
            <person name="Labate C.A."/>
        </authorList>
    </citation>
    <scope>NUCLEOTIDE SEQUENCE</scope>
    <source>
        <strain evidence="2">MF-1</strain>
    </source>
</reference>
<comment type="caution">
    <text evidence="2">The sequence shown here is derived from an EMBL/GenBank/DDBJ whole genome shotgun (WGS) entry which is preliminary data.</text>
</comment>
<dbReference type="AlphaFoldDB" id="A0A9Q3GQR1"/>
<name>A0A9Q3GQR1_9BASI</name>
<feature type="compositionally biased region" description="Polar residues" evidence="1">
    <location>
        <begin position="93"/>
        <end position="108"/>
    </location>
</feature>
<keyword evidence="3" id="KW-1185">Reference proteome</keyword>
<protein>
    <submittedName>
        <fullName evidence="2">Uncharacterized protein</fullName>
    </submittedName>
</protein>
<dbReference type="Proteomes" id="UP000765509">
    <property type="component" value="Unassembled WGS sequence"/>
</dbReference>
<sequence length="117" mass="13256">MKSYLHIKSFLGHQKTIELLGGCSPLSCKDKVKKIKNWLKNQSLLSIDQKKELEMTPELEKEGPVVSTSSKPAPEKSKENPKGPQKKQRGPKNNQGKGKSKANWQRTYPQGYRIPKL</sequence>
<proteinExistence type="predicted"/>
<gene>
    <name evidence="2" type="ORF">O181_015240</name>
</gene>
<organism evidence="2 3">
    <name type="scientific">Austropuccinia psidii MF-1</name>
    <dbReference type="NCBI Taxonomy" id="1389203"/>
    <lineage>
        <taxon>Eukaryota</taxon>
        <taxon>Fungi</taxon>
        <taxon>Dikarya</taxon>
        <taxon>Basidiomycota</taxon>
        <taxon>Pucciniomycotina</taxon>
        <taxon>Pucciniomycetes</taxon>
        <taxon>Pucciniales</taxon>
        <taxon>Sphaerophragmiaceae</taxon>
        <taxon>Austropuccinia</taxon>
    </lineage>
</organism>
<feature type="compositionally biased region" description="Basic and acidic residues" evidence="1">
    <location>
        <begin position="48"/>
        <end position="63"/>
    </location>
</feature>
<evidence type="ECO:0000313" key="2">
    <source>
        <dbReference type="EMBL" id="MBW0475525.1"/>
    </source>
</evidence>
<feature type="region of interest" description="Disordered" evidence="1">
    <location>
        <begin position="46"/>
        <end position="117"/>
    </location>
</feature>